<organism evidence="8 9">
    <name type="scientific">Mycobacterium conspicuum</name>
    <dbReference type="NCBI Taxonomy" id="44010"/>
    <lineage>
        <taxon>Bacteria</taxon>
        <taxon>Bacillati</taxon>
        <taxon>Actinomycetota</taxon>
        <taxon>Actinomycetes</taxon>
        <taxon>Mycobacteriales</taxon>
        <taxon>Mycobacteriaceae</taxon>
        <taxon>Mycobacterium</taxon>
    </lineage>
</organism>
<dbReference type="InterPro" id="IPR002104">
    <property type="entry name" value="Integrase_catalytic"/>
</dbReference>
<dbReference type="PROSITE" id="PS51900">
    <property type="entry name" value="CB"/>
    <property type="match status" value="1"/>
</dbReference>
<evidence type="ECO:0000313" key="9">
    <source>
        <dbReference type="Proteomes" id="UP000467385"/>
    </source>
</evidence>
<dbReference type="PANTHER" id="PTHR30629:SF2">
    <property type="entry name" value="PROPHAGE INTEGRASE INTS-RELATED"/>
    <property type="match status" value="1"/>
</dbReference>
<comment type="similarity">
    <text evidence="1">Belongs to the 'phage' integrase family.</text>
</comment>
<dbReference type="EMBL" id="AP022613">
    <property type="protein sequence ID" value="BBZ38726.1"/>
    <property type="molecule type" value="Genomic_DNA"/>
</dbReference>
<keyword evidence="3 5" id="KW-0238">DNA-binding</keyword>
<evidence type="ECO:0000259" key="6">
    <source>
        <dbReference type="PROSITE" id="PS51898"/>
    </source>
</evidence>
<keyword evidence="4" id="KW-0233">DNA recombination</keyword>
<dbReference type="InterPro" id="IPR058717">
    <property type="entry name" value="Phage_L5_Integrase_N"/>
</dbReference>
<gene>
    <name evidence="8" type="ORF">MCNS_17890</name>
</gene>
<evidence type="ECO:0000256" key="3">
    <source>
        <dbReference type="ARBA" id="ARBA00023125"/>
    </source>
</evidence>
<dbReference type="GO" id="GO:0003677">
    <property type="term" value="F:DNA binding"/>
    <property type="evidence" value="ECO:0007669"/>
    <property type="project" value="UniProtKB-UniRule"/>
</dbReference>
<name>A0A7I7YAL4_9MYCO</name>
<evidence type="ECO:0000256" key="2">
    <source>
        <dbReference type="ARBA" id="ARBA00022908"/>
    </source>
</evidence>
<evidence type="ECO:0000256" key="4">
    <source>
        <dbReference type="ARBA" id="ARBA00023172"/>
    </source>
</evidence>
<dbReference type="Gene3D" id="1.10.443.10">
    <property type="entry name" value="Intergrase catalytic core"/>
    <property type="match status" value="1"/>
</dbReference>
<accession>A0A7I7YAL4</accession>
<evidence type="ECO:0000259" key="7">
    <source>
        <dbReference type="PROSITE" id="PS51900"/>
    </source>
</evidence>
<dbReference type="InterPro" id="IPR013762">
    <property type="entry name" value="Integrase-like_cat_sf"/>
</dbReference>
<dbReference type="Pfam" id="PF26003">
    <property type="entry name" value="Integrase_N_phage"/>
    <property type="match status" value="1"/>
</dbReference>
<dbReference type="PROSITE" id="PS51898">
    <property type="entry name" value="TYR_RECOMBINASE"/>
    <property type="match status" value="1"/>
</dbReference>
<dbReference type="PANTHER" id="PTHR30629">
    <property type="entry name" value="PROPHAGE INTEGRASE"/>
    <property type="match status" value="1"/>
</dbReference>
<dbReference type="InterPro" id="IPR004107">
    <property type="entry name" value="Integrase_SAM-like_N"/>
</dbReference>
<reference evidence="8 9" key="1">
    <citation type="journal article" date="2019" name="Emerg. Microbes Infect.">
        <title>Comprehensive subspecies identification of 175 nontuberculous mycobacteria species based on 7547 genomic profiles.</title>
        <authorList>
            <person name="Matsumoto Y."/>
            <person name="Kinjo T."/>
            <person name="Motooka D."/>
            <person name="Nabeya D."/>
            <person name="Jung N."/>
            <person name="Uechi K."/>
            <person name="Horii T."/>
            <person name="Iida T."/>
            <person name="Fujita J."/>
            <person name="Nakamura S."/>
        </authorList>
    </citation>
    <scope>NUCLEOTIDE SEQUENCE [LARGE SCALE GENOMIC DNA]</scope>
    <source>
        <strain evidence="8 9">JCM 14738</strain>
    </source>
</reference>
<dbReference type="Gene3D" id="1.10.150.130">
    <property type="match status" value="1"/>
</dbReference>
<dbReference type="CDD" id="cd01189">
    <property type="entry name" value="INT_ICEBs1_C_like"/>
    <property type="match status" value="1"/>
</dbReference>
<proteinExistence type="inferred from homology"/>
<dbReference type="GO" id="GO:0006310">
    <property type="term" value="P:DNA recombination"/>
    <property type="evidence" value="ECO:0007669"/>
    <property type="project" value="UniProtKB-KW"/>
</dbReference>
<dbReference type="InterPro" id="IPR011010">
    <property type="entry name" value="DNA_brk_join_enz"/>
</dbReference>
<evidence type="ECO:0000256" key="1">
    <source>
        <dbReference type="ARBA" id="ARBA00008857"/>
    </source>
</evidence>
<dbReference type="InterPro" id="IPR050808">
    <property type="entry name" value="Phage_Integrase"/>
</dbReference>
<sequence>MRDTGIEVGDLGIYSFVSRPAQMGSELPTRCTVSRESYGGKRNITYAHLAHIWHAKRDTGRTLELANKRSFGNIRALPSGRYQVRFTDPDGRYITAPKTFAARIDAEAWLTDRRREIDAKLWNPDTVAKPDKITFGAYAAAWLAGRQVAGRPIKARTREHYQAILDDHLIETFGNRQLASIKPKDVREWYAVTLTEQPTMRSHAYSLLRTIMGSAVNDELIDGNPCRIVGAGRAKRVHKIRPASVDELAVLTAEMPERLQLMVTLASWCALRFGETIELRRGDIDLSNEVIRIRRAAVRTKTGTFEVTTPKSEASIRDVAIPPHIIPQIEAHLSKHVGNKRDSLLFPNTRNEHLQPSTLMRHWYKARKAASRGDLRWHDLRHSGAVLAAATGASLAELMARLGHSTPQAAMRYQHAAQGRDREIAALLSKMAQG</sequence>
<feature type="domain" description="Tyr recombinase" evidence="6">
    <location>
        <begin position="238"/>
        <end position="426"/>
    </location>
</feature>
<feature type="domain" description="Core-binding (CB)" evidence="7">
    <location>
        <begin position="133"/>
        <end position="216"/>
    </location>
</feature>
<keyword evidence="9" id="KW-1185">Reference proteome</keyword>
<dbReference type="SUPFAM" id="SSF56349">
    <property type="entry name" value="DNA breaking-rejoining enzymes"/>
    <property type="match status" value="1"/>
</dbReference>
<dbReference type="GO" id="GO:0015074">
    <property type="term" value="P:DNA integration"/>
    <property type="evidence" value="ECO:0007669"/>
    <property type="project" value="UniProtKB-KW"/>
</dbReference>
<dbReference type="Pfam" id="PF00589">
    <property type="entry name" value="Phage_integrase"/>
    <property type="match status" value="1"/>
</dbReference>
<dbReference type="InterPro" id="IPR044068">
    <property type="entry name" value="CB"/>
</dbReference>
<dbReference type="Pfam" id="PF14659">
    <property type="entry name" value="Phage_int_SAM_3"/>
    <property type="match status" value="1"/>
</dbReference>
<dbReference type="AlphaFoldDB" id="A0A7I7YAL4"/>
<dbReference type="Proteomes" id="UP000467385">
    <property type="component" value="Chromosome"/>
</dbReference>
<evidence type="ECO:0000313" key="8">
    <source>
        <dbReference type="EMBL" id="BBZ38726.1"/>
    </source>
</evidence>
<keyword evidence="2" id="KW-0229">DNA integration</keyword>
<protein>
    <submittedName>
        <fullName evidence="8">Putative prophage phiRv2 integrase</fullName>
    </submittedName>
</protein>
<evidence type="ECO:0000256" key="5">
    <source>
        <dbReference type="PROSITE-ProRule" id="PRU01248"/>
    </source>
</evidence>
<dbReference type="InterPro" id="IPR010998">
    <property type="entry name" value="Integrase_recombinase_N"/>
</dbReference>